<accession>A0ABX3GTH9</accession>
<sequence>MIMYASKYGCTEKAAMLLKSRLGEAEVMNLKYAEVPALASYDTVILGSSIYFGKIRKEMALFTSKYQQELLNKRLGLFVCAGMTGEKAEEELKQAYSEVLYNKALAKEILGDEIDPEKISTLDRWILRMVKGKGHEAGAGLSVDKLDKFVLTMSRS</sequence>
<organism evidence="2 3">
    <name type="scientific">Paenibacillus borealis</name>
    <dbReference type="NCBI Taxonomy" id="160799"/>
    <lineage>
        <taxon>Bacteria</taxon>
        <taxon>Bacillati</taxon>
        <taxon>Bacillota</taxon>
        <taxon>Bacilli</taxon>
        <taxon>Bacillales</taxon>
        <taxon>Paenibacillaceae</taxon>
        <taxon>Paenibacillus</taxon>
    </lineage>
</organism>
<dbReference type="InterPro" id="IPR052200">
    <property type="entry name" value="Protoporphyrinogen_IX_DH"/>
</dbReference>
<dbReference type="SUPFAM" id="SSF52218">
    <property type="entry name" value="Flavoproteins"/>
    <property type="match status" value="1"/>
</dbReference>
<keyword evidence="3" id="KW-1185">Reference proteome</keyword>
<feature type="domain" description="Flavodoxin-like" evidence="1">
    <location>
        <begin position="1"/>
        <end position="130"/>
    </location>
</feature>
<dbReference type="Proteomes" id="UP000187412">
    <property type="component" value="Unassembled WGS sequence"/>
</dbReference>
<gene>
    <name evidence="2" type="ORF">BSK56_33430</name>
</gene>
<evidence type="ECO:0000259" key="1">
    <source>
        <dbReference type="PROSITE" id="PS50902"/>
    </source>
</evidence>
<dbReference type="Gene3D" id="3.40.50.360">
    <property type="match status" value="1"/>
</dbReference>
<dbReference type="InterPro" id="IPR026816">
    <property type="entry name" value="Flavodoxin_dom"/>
</dbReference>
<reference evidence="2 3" key="1">
    <citation type="submission" date="2016-10" db="EMBL/GenBank/DDBJ databases">
        <title>Paenibacillus species isolates.</title>
        <authorList>
            <person name="Beno S.M."/>
        </authorList>
    </citation>
    <scope>NUCLEOTIDE SEQUENCE [LARGE SCALE GENOMIC DNA]</scope>
    <source>
        <strain evidence="2 3">FSL H7-0744</strain>
    </source>
</reference>
<dbReference type="PANTHER" id="PTHR38030">
    <property type="entry name" value="PROTOPORPHYRINOGEN IX DEHYDROGENASE [MENAQUINONE]"/>
    <property type="match status" value="1"/>
</dbReference>
<proteinExistence type="predicted"/>
<dbReference type="InterPro" id="IPR029039">
    <property type="entry name" value="Flavoprotein-like_sf"/>
</dbReference>
<comment type="caution">
    <text evidence="2">The sequence shown here is derived from an EMBL/GenBank/DDBJ whole genome shotgun (WGS) entry which is preliminary data.</text>
</comment>
<dbReference type="PANTHER" id="PTHR38030:SF2">
    <property type="entry name" value="PROTOPORPHYRINOGEN IX DEHYDROGENASE [QUINONE]"/>
    <property type="match status" value="1"/>
</dbReference>
<dbReference type="InterPro" id="IPR008254">
    <property type="entry name" value="Flavodoxin/NO_synth"/>
</dbReference>
<dbReference type="Pfam" id="PF12724">
    <property type="entry name" value="Flavodoxin_5"/>
    <property type="match status" value="1"/>
</dbReference>
<dbReference type="EMBL" id="MPTB01000108">
    <property type="protein sequence ID" value="OMD34863.1"/>
    <property type="molecule type" value="Genomic_DNA"/>
</dbReference>
<evidence type="ECO:0000313" key="2">
    <source>
        <dbReference type="EMBL" id="OMD34863.1"/>
    </source>
</evidence>
<dbReference type="PROSITE" id="PS50902">
    <property type="entry name" value="FLAVODOXIN_LIKE"/>
    <property type="match status" value="1"/>
</dbReference>
<evidence type="ECO:0000313" key="3">
    <source>
        <dbReference type="Proteomes" id="UP000187412"/>
    </source>
</evidence>
<protein>
    <recommendedName>
        <fullName evidence="1">Flavodoxin-like domain-containing protein</fullName>
    </recommendedName>
</protein>
<name>A0ABX3GTH9_PAEBO</name>